<dbReference type="AlphaFoldDB" id="E9GBL2"/>
<reference evidence="16 17" key="1">
    <citation type="journal article" date="2011" name="Science">
        <title>The ecoresponsive genome of Daphnia pulex.</title>
        <authorList>
            <person name="Colbourne J.K."/>
            <person name="Pfrender M.E."/>
            <person name="Gilbert D."/>
            <person name="Thomas W.K."/>
            <person name="Tucker A."/>
            <person name="Oakley T.H."/>
            <person name="Tokishita S."/>
            <person name="Aerts A."/>
            <person name="Arnold G.J."/>
            <person name="Basu M.K."/>
            <person name="Bauer D.J."/>
            <person name="Caceres C.E."/>
            <person name="Carmel L."/>
            <person name="Casola C."/>
            <person name="Choi J.H."/>
            <person name="Detter J.C."/>
            <person name="Dong Q."/>
            <person name="Dusheyko S."/>
            <person name="Eads B.D."/>
            <person name="Frohlich T."/>
            <person name="Geiler-Samerotte K.A."/>
            <person name="Gerlach D."/>
            <person name="Hatcher P."/>
            <person name="Jogdeo S."/>
            <person name="Krijgsveld J."/>
            <person name="Kriventseva E.V."/>
            <person name="Kultz D."/>
            <person name="Laforsch C."/>
            <person name="Lindquist E."/>
            <person name="Lopez J."/>
            <person name="Manak J.R."/>
            <person name="Muller J."/>
            <person name="Pangilinan J."/>
            <person name="Patwardhan R.P."/>
            <person name="Pitluck S."/>
            <person name="Pritham E.J."/>
            <person name="Rechtsteiner A."/>
            <person name="Rho M."/>
            <person name="Rogozin I.B."/>
            <person name="Sakarya O."/>
            <person name="Salamov A."/>
            <person name="Schaack S."/>
            <person name="Shapiro H."/>
            <person name="Shiga Y."/>
            <person name="Skalitzky C."/>
            <person name="Smith Z."/>
            <person name="Souvorov A."/>
            <person name="Sung W."/>
            <person name="Tang Z."/>
            <person name="Tsuchiya D."/>
            <person name="Tu H."/>
            <person name="Vos H."/>
            <person name="Wang M."/>
            <person name="Wolf Y.I."/>
            <person name="Yamagata H."/>
            <person name="Yamada T."/>
            <person name="Ye Y."/>
            <person name="Shaw J.R."/>
            <person name="Andrews J."/>
            <person name="Crease T.J."/>
            <person name="Tang H."/>
            <person name="Lucas S.M."/>
            <person name="Robertson H.M."/>
            <person name="Bork P."/>
            <person name="Koonin E.V."/>
            <person name="Zdobnov E.M."/>
            <person name="Grigoriev I.V."/>
            <person name="Lynch M."/>
            <person name="Boore J.L."/>
        </authorList>
    </citation>
    <scope>NUCLEOTIDE SEQUENCE [LARGE SCALE GENOMIC DNA]</scope>
</reference>
<keyword evidence="6" id="KW-0833">Ubl conjugation pathway</keyword>
<keyword evidence="7" id="KW-0862">Zinc</keyword>
<evidence type="ECO:0000256" key="14">
    <source>
        <dbReference type="SAM" id="MobiDB-lite"/>
    </source>
</evidence>
<dbReference type="GO" id="GO:0008270">
    <property type="term" value="F:zinc ion binding"/>
    <property type="evidence" value="ECO:0007669"/>
    <property type="project" value="UniProtKB-KW"/>
</dbReference>
<dbReference type="Pfam" id="PF13923">
    <property type="entry name" value="zf-C3HC4_2"/>
    <property type="match status" value="1"/>
</dbReference>
<evidence type="ECO:0000313" key="16">
    <source>
        <dbReference type="EMBL" id="EFX83133.1"/>
    </source>
</evidence>
<feature type="region of interest" description="Disordered" evidence="14">
    <location>
        <begin position="119"/>
        <end position="153"/>
    </location>
</feature>
<evidence type="ECO:0000256" key="3">
    <source>
        <dbReference type="ARBA" id="ARBA00022679"/>
    </source>
</evidence>
<feature type="compositionally biased region" description="Basic and acidic residues" evidence="14">
    <location>
        <begin position="9"/>
        <end position="21"/>
    </location>
</feature>
<sequence>MASTSTVDNSKRKEKSPEESSCRKRPRLCFEEQDNESSTCVICLEIITNKSFANNCLHTFCYECLLNWSKQKAECPLCKGPFTAIIHNVKSDQEYNEHIIESIDEGSYLNSIVNPFDSSSSDSSSSDSSSSDSSSSDSSSSDSSSSDSSTSSCDLNALTDLLFALHYFKRLGQ</sequence>
<evidence type="ECO:0000256" key="9">
    <source>
        <dbReference type="ARBA" id="ARBA00076856"/>
    </source>
</evidence>
<proteinExistence type="predicted"/>
<dbReference type="InterPro" id="IPR013083">
    <property type="entry name" value="Znf_RING/FYVE/PHD"/>
</dbReference>
<dbReference type="OrthoDB" id="365379at2759"/>
<comment type="catalytic activity">
    <reaction evidence="1">
        <text>S-ubiquitinyl-[E2 ubiquitin-conjugating enzyme]-L-cysteine + [acceptor protein]-L-lysine = [E2 ubiquitin-conjugating enzyme]-L-cysteine + N(6)-ubiquitinyl-[acceptor protein]-L-lysine.</text>
        <dbReference type="EC" id="2.3.2.27"/>
    </reaction>
</comment>
<dbReference type="EMBL" id="GL732538">
    <property type="protein sequence ID" value="EFX83133.1"/>
    <property type="molecule type" value="Genomic_DNA"/>
</dbReference>
<keyword evidence="17" id="KW-1185">Reference proteome</keyword>
<dbReference type="Proteomes" id="UP000000305">
    <property type="component" value="Unassembled WGS sequence"/>
</dbReference>
<dbReference type="PANTHER" id="PTHR46077:SF5">
    <property type="entry name" value="RING-TYPE DOMAIN-CONTAINING PROTEIN"/>
    <property type="match status" value="1"/>
</dbReference>
<evidence type="ECO:0000313" key="17">
    <source>
        <dbReference type="Proteomes" id="UP000000305"/>
    </source>
</evidence>
<dbReference type="Gene3D" id="3.30.40.10">
    <property type="entry name" value="Zinc/RING finger domain, C3HC4 (zinc finger)"/>
    <property type="match status" value="1"/>
</dbReference>
<feature type="domain" description="RING-type" evidence="15">
    <location>
        <begin position="40"/>
        <end position="79"/>
    </location>
</feature>
<dbReference type="InterPro" id="IPR001841">
    <property type="entry name" value="Znf_RING"/>
</dbReference>
<feature type="compositionally biased region" description="Low complexity" evidence="14">
    <location>
        <begin position="119"/>
        <end position="152"/>
    </location>
</feature>
<protein>
    <recommendedName>
        <fullName evidence="8">E3 ubiquitin-protein ligase Topors</fullName>
        <ecNumber evidence="2">2.3.2.27</ecNumber>
    </recommendedName>
    <alternativeName>
        <fullName evidence="9">RING-type E3 ubiquitin transferase Topors</fullName>
    </alternativeName>
    <alternativeName>
        <fullName evidence="11">SUMO1-protein E3 ligase Topors</fullName>
    </alternativeName>
    <alternativeName>
        <fullName evidence="10">Topoisomerase I-binding RING finger protein</fullName>
    </alternativeName>
    <alternativeName>
        <fullName evidence="12">Topoisomerase I-binding arginine/serine-rich protein</fullName>
    </alternativeName>
</protein>
<evidence type="ECO:0000256" key="11">
    <source>
        <dbReference type="ARBA" id="ARBA00079040"/>
    </source>
</evidence>
<dbReference type="FunFam" id="3.30.40.10:FF:000136">
    <property type="entry name" value="E3 ubiquitin-protein ligase Topors"/>
    <property type="match status" value="1"/>
</dbReference>
<dbReference type="eggNOG" id="KOG4430">
    <property type="taxonomic scope" value="Eukaryota"/>
</dbReference>
<dbReference type="GO" id="GO:0061630">
    <property type="term" value="F:ubiquitin protein ligase activity"/>
    <property type="evidence" value="ECO:0007669"/>
    <property type="project" value="UniProtKB-EC"/>
</dbReference>
<evidence type="ECO:0000256" key="2">
    <source>
        <dbReference type="ARBA" id="ARBA00012483"/>
    </source>
</evidence>
<keyword evidence="3" id="KW-0808">Transferase</keyword>
<dbReference type="PROSITE" id="PS00518">
    <property type="entry name" value="ZF_RING_1"/>
    <property type="match status" value="1"/>
</dbReference>
<name>E9GBL2_DAPPU</name>
<evidence type="ECO:0000256" key="8">
    <source>
        <dbReference type="ARBA" id="ARBA00071236"/>
    </source>
</evidence>
<evidence type="ECO:0000259" key="15">
    <source>
        <dbReference type="PROSITE" id="PS50089"/>
    </source>
</evidence>
<dbReference type="InterPro" id="IPR017907">
    <property type="entry name" value="Znf_RING_CS"/>
</dbReference>
<dbReference type="HOGENOM" id="CLU_1549188_0_0_1"/>
<evidence type="ECO:0000256" key="6">
    <source>
        <dbReference type="ARBA" id="ARBA00022786"/>
    </source>
</evidence>
<dbReference type="PANTHER" id="PTHR46077">
    <property type="entry name" value="E3 UBIQUITIN-PROTEIN LIGASE TOPORS"/>
    <property type="match status" value="1"/>
</dbReference>
<dbReference type="KEGG" id="dpx:DAPPUDRAFT_48477"/>
<dbReference type="PROSITE" id="PS50089">
    <property type="entry name" value="ZF_RING_2"/>
    <property type="match status" value="1"/>
</dbReference>
<evidence type="ECO:0000256" key="5">
    <source>
        <dbReference type="ARBA" id="ARBA00022771"/>
    </source>
</evidence>
<evidence type="ECO:0000256" key="7">
    <source>
        <dbReference type="ARBA" id="ARBA00022833"/>
    </source>
</evidence>
<keyword evidence="4" id="KW-0479">Metal-binding</keyword>
<evidence type="ECO:0000256" key="13">
    <source>
        <dbReference type="PROSITE-ProRule" id="PRU00175"/>
    </source>
</evidence>
<keyword evidence="5 13" id="KW-0863">Zinc-finger</keyword>
<evidence type="ECO:0000256" key="12">
    <source>
        <dbReference type="ARBA" id="ARBA00079184"/>
    </source>
</evidence>
<accession>E9GBL2</accession>
<dbReference type="EC" id="2.3.2.27" evidence="2"/>
<feature type="region of interest" description="Disordered" evidence="14">
    <location>
        <begin position="1"/>
        <end position="21"/>
    </location>
</feature>
<dbReference type="SMART" id="SM00184">
    <property type="entry name" value="RING"/>
    <property type="match status" value="1"/>
</dbReference>
<evidence type="ECO:0000256" key="1">
    <source>
        <dbReference type="ARBA" id="ARBA00000900"/>
    </source>
</evidence>
<organism evidence="16 17">
    <name type="scientific">Daphnia pulex</name>
    <name type="common">Water flea</name>
    <dbReference type="NCBI Taxonomy" id="6669"/>
    <lineage>
        <taxon>Eukaryota</taxon>
        <taxon>Metazoa</taxon>
        <taxon>Ecdysozoa</taxon>
        <taxon>Arthropoda</taxon>
        <taxon>Crustacea</taxon>
        <taxon>Branchiopoda</taxon>
        <taxon>Diplostraca</taxon>
        <taxon>Cladocera</taxon>
        <taxon>Anomopoda</taxon>
        <taxon>Daphniidae</taxon>
        <taxon>Daphnia</taxon>
    </lineage>
</organism>
<evidence type="ECO:0000256" key="4">
    <source>
        <dbReference type="ARBA" id="ARBA00022723"/>
    </source>
</evidence>
<evidence type="ECO:0000256" key="10">
    <source>
        <dbReference type="ARBA" id="ARBA00076940"/>
    </source>
</evidence>
<gene>
    <name evidence="16" type="ORF">DAPPUDRAFT_48477</name>
</gene>
<dbReference type="InParanoid" id="E9GBL2"/>
<dbReference type="SUPFAM" id="SSF57850">
    <property type="entry name" value="RING/U-box"/>
    <property type="match status" value="1"/>
</dbReference>
<dbReference type="OMA" id="KSFANNC"/>